<keyword evidence="1" id="KW-1133">Transmembrane helix</keyword>
<sequence length="74" mass="7999">MIPEALGLAFIENYLTAVVWAMLVVIFAVLVQSGGYGRLLKTNFGGMVATLLVLSLIFLTIRLIGEVYTAFFAG</sequence>
<name>A0ABT3FPN8_9BACT</name>
<keyword evidence="3" id="KW-1185">Reference proteome</keyword>
<keyword evidence="1" id="KW-0472">Membrane</keyword>
<feature type="transmembrane region" description="Helical" evidence="1">
    <location>
        <begin position="6"/>
        <end position="31"/>
    </location>
</feature>
<dbReference type="Proteomes" id="UP001207930">
    <property type="component" value="Unassembled WGS sequence"/>
</dbReference>
<evidence type="ECO:0000313" key="3">
    <source>
        <dbReference type="Proteomes" id="UP001207930"/>
    </source>
</evidence>
<reference evidence="2 3" key="1">
    <citation type="submission" date="2022-10" db="EMBL/GenBank/DDBJ databases">
        <title>Luteolibacter flavescens strain MCCC 1K03193, whole genome shotgun sequencing project.</title>
        <authorList>
            <person name="Zhao G."/>
            <person name="Shen L."/>
        </authorList>
    </citation>
    <scope>NUCLEOTIDE SEQUENCE [LARGE SCALE GENOMIC DNA]</scope>
    <source>
        <strain evidence="2 3">MCCC 1K03193</strain>
    </source>
</reference>
<accession>A0ABT3FPN8</accession>
<gene>
    <name evidence="2" type="ORF">OKA04_12380</name>
</gene>
<comment type="caution">
    <text evidence="2">The sequence shown here is derived from an EMBL/GenBank/DDBJ whole genome shotgun (WGS) entry which is preliminary data.</text>
</comment>
<evidence type="ECO:0000313" key="2">
    <source>
        <dbReference type="EMBL" id="MCW1885528.1"/>
    </source>
</evidence>
<organism evidence="2 3">
    <name type="scientific">Luteolibacter flavescens</name>
    <dbReference type="NCBI Taxonomy" id="1859460"/>
    <lineage>
        <taxon>Bacteria</taxon>
        <taxon>Pseudomonadati</taxon>
        <taxon>Verrucomicrobiota</taxon>
        <taxon>Verrucomicrobiia</taxon>
        <taxon>Verrucomicrobiales</taxon>
        <taxon>Verrucomicrobiaceae</taxon>
        <taxon>Luteolibacter</taxon>
    </lineage>
</organism>
<keyword evidence="1" id="KW-0812">Transmembrane</keyword>
<dbReference type="RefSeq" id="WP_264501485.1">
    <property type="nucleotide sequence ID" value="NZ_JAPDDS010000006.1"/>
</dbReference>
<dbReference type="EMBL" id="JAPDDS010000006">
    <property type="protein sequence ID" value="MCW1885528.1"/>
    <property type="molecule type" value="Genomic_DNA"/>
</dbReference>
<evidence type="ECO:0000256" key="1">
    <source>
        <dbReference type="SAM" id="Phobius"/>
    </source>
</evidence>
<protein>
    <submittedName>
        <fullName evidence="2">Uncharacterized protein</fullName>
    </submittedName>
</protein>
<feature type="transmembrane region" description="Helical" evidence="1">
    <location>
        <begin position="43"/>
        <end position="64"/>
    </location>
</feature>
<proteinExistence type="predicted"/>